<proteinExistence type="predicted"/>
<reference evidence="1" key="1">
    <citation type="submission" date="2021-06" db="EMBL/GenBank/DDBJ databases">
        <authorList>
            <person name="Kallberg Y."/>
            <person name="Tangrot J."/>
            <person name="Rosling A."/>
        </authorList>
    </citation>
    <scope>NUCLEOTIDE SEQUENCE</scope>
    <source>
        <strain evidence="1">MT106</strain>
    </source>
</reference>
<evidence type="ECO:0000313" key="2">
    <source>
        <dbReference type="Proteomes" id="UP000789831"/>
    </source>
</evidence>
<keyword evidence="2" id="KW-1185">Reference proteome</keyword>
<name>A0A9N9D0L8_9GLOM</name>
<sequence>MSNLRKHFFNVNKAIELTPEEFNKEWAFVDNIWIRFNGNTLLNGTEWRTYVNSQNLNNQMDAKLVSPLPGETSCDLQAISNRDAVAEEAIKEYKPPAIANAASNIYSGSRKYQIKARGFDDLASHWECQPRC</sequence>
<dbReference type="Proteomes" id="UP000789831">
    <property type="component" value="Unassembled WGS sequence"/>
</dbReference>
<dbReference type="OrthoDB" id="5330842at2759"/>
<organism evidence="1 2">
    <name type="scientific">Ambispora gerdemannii</name>
    <dbReference type="NCBI Taxonomy" id="144530"/>
    <lineage>
        <taxon>Eukaryota</taxon>
        <taxon>Fungi</taxon>
        <taxon>Fungi incertae sedis</taxon>
        <taxon>Mucoromycota</taxon>
        <taxon>Glomeromycotina</taxon>
        <taxon>Glomeromycetes</taxon>
        <taxon>Archaeosporales</taxon>
        <taxon>Ambisporaceae</taxon>
        <taxon>Ambispora</taxon>
    </lineage>
</organism>
<gene>
    <name evidence="1" type="ORF">AGERDE_LOCUS9926</name>
</gene>
<comment type="caution">
    <text evidence="1">The sequence shown here is derived from an EMBL/GenBank/DDBJ whole genome shotgun (WGS) entry which is preliminary data.</text>
</comment>
<dbReference type="AlphaFoldDB" id="A0A9N9D0L8"/>
<protein>
    <submittedName>
        <fullName evidence="1">6695_t:CDS:1</fullName>
    </submittedName>
</protein>
<evidence type="ECO:0000313" key="1">
    <source>
        <dbReference type="EMBL" id="CAG8618055.1"/>
    </source>
</evidence>
<dbReference type="EMBL" id="CAJVPL010002719">
    <property type="protein sequence ID" value="CAG8618055.1"/>
    <property type="molecule type" value="Genomic_DNA"/>
</dbReference>
<accession>A0A9N9D0L8</accession>